<dbReference type="Pfam" id="PF01725">
    <property type="entry name" value="Ham1p_like"/>
    <property type="match status" value="1"/>
</dbReference>
<dbReference type="InterPro" id="IPR029001">
    <property type="entry name" value="ITPase-like_fam"/>
</dbReference>
<dbReference type="Gene3D" id="3.90.950.10">
    <property type="match status" value="1"/>
</dbReference>
<evidence type="ECO:0000256" key="1">
    <source>
        <dbReference type="ARBA" id="ARBA00008023"/>
    </source>
</evidence>
<proteinExistence type="inferred from homology"/>
<dbReference type="GO" id="GO:0047429">
    <property type="term" value="F:nucleoside triphosphate diphosphatase activity"/>
    <property type="evidence" value="ECO:0007669"/>
    <property type="project" value="InterPro"/>
</dbReference>
<comment type="similarity">
    <text evidence="1">Belongs to the HAM1 NTPase family.</text>
</comment>
<evidence type="ECO:0000313" key="4">
    <source>
        <dbReference type="Proteomes" id="UP000034504"/>
    </source>
</evidence>
<dbReference type="AlphaFoldDB" id="A0A0G1KM05"/>
<dbReference type="GO" id="GO:0009143">
    <property type="term" value="P:nucleoside triphosphate catabolic process"/>
    <property type="evidence" value="ECO:0007669"/>
    <property type="project" value="InterPro"/>
</dbReference>
<evidence type="ECO:0000256" key="2">
    <source>
        <dbReference type="ARBA" id="ARBA00022801"/>
    </source>
</evidence>
<dbReference type="PANTHER" id="PTHR11067">
    <property type="entry name" value="INOSINE TRIPHOSPHATE PYROPHOSPHATASE/HAM1 PROTEIN"/>
    <property type="match status" value="1"/>
</dbReference>
<dbReference type="PANTHER" id="PTHR11067:SF9">
    <property type="entry name" value="INOSINE TRIPHOSPHATE PYROPHOSPHATASE"/>
    <property type="match status" value="1"/>
</dbReference>
<dbReference type="GO" id="GO:0005737">
    <property type="term" value="C:cytoplasm"/>
    <property type="evidence" value="ECO:0007669"/>
    <property type="project" value="TreeGrafter"/>
</dbReference>
<gene>
    <name evidence="3" type="ORF">UW82_C0018G0008</name>
</gene>
<organism evidence="3 4">
    <name type="scientific">candidate division WWE3 bacterium GW2011_GWC2_44_9</name>
    <dbReference type="NCBI Taxonomy" id="1619125"/>
    <lineage>
        <taxon>Bacteria</taxon>
        <taxon>Katanobacteria</taxon>
    </lineage>
</organism>
<protein>
    <submittedName>
        <fullName evidence="3">Non-canonical purine NTP pyrophosphatase</fullName>
    </submittedName>
</protein>
<comment type="caution">
    <text evidence="3">The sequence shown here is derived from an EMBL/GenBank/DDBJ whole genome shotgun (WGS) entry which is preliminary data.</text>
</comment>
<reference evidence="3 4" key="1">
    <citation type="journal article" date="2015" name="Nature">
        <title>rRNA introns, odd ribosomes, and small enigmatic genomes across a large radiation of phyla.</title>
        <authorList>
            <person name="Brown C.T."/>
            <person name="Hug L.A."/>
            <person name="Thomas B.C."/>
            <person name="Sharon I."/>
            <person name="Castelle C.J."/>
            <person name="Singh A."/>
            <person name="Wilkins M.J."/>
            <person name="Williams K.H."/>
            <person name="Banfield J.F."/>
        </authorList>
    </citation>
    <scope>NUCLEOTIDE SEQUENCE [LARGE SCALE GENOMIC DNA]</scope>
</reference>
<dbReference type="EMBL" id="LCJU01000018">
    <property type="protein sequence ID" value="KKT84530.1"/>
    <property type="molecule type" value="Genomic_DNA"/>
</dbReference>
<sequence length="183" mass="20562">MKIYLVTRNTGKLLAAKSVFDRYSIEIQGVERDYPEIQANTSLEIAKFTAIEAAKDMGFPAVREDHSLFIHALGIPGPYTNYIEKKVSAIKLAELINILGDKTGHFEVATVLAYPSGETFEHVFQVPMTFGKEPKGDNPKGWNGLIRLNNEEKAITEYPETERLHIWSQGYETVAKYLIAKPS</sequence>
<dbReference type="SUPFAM" id="SSF52972">
    <property type="entry name" value="ITPase-like"/>
    <property type="match status" value="1"/>
</dbReference>
<keyword evidence="2" id="KW-0378">Hydrolase</keyword>
<evidence type="ECO:0000313" key="3">
    <source>
        <dbReference type="EMBL" id="KKT84530.1"/>
    </source>
</evidence>
<accession>A0A0G1KM05</accession>
<dbReference type="Proteomes" id="UP000034504">
    <property type="component" value="Unassembled WGS sequence"/>
</dbReference>
<dbReference type="InterPro" id="IPR002637">
    <property type="entry name" value="RdgB/HAM1"/>
</dbReference>
<name>A0A0G1KM05_UNCKA</name>